<keyword evidence="4" id="KW-0488">Methylation</keyword>
<dbReference type="Proteomes" id="UP000610203">
    <property type="component" value="Unassembled WGS sequence"/>
</dbReference>
<dbReference type="InterPro" id="IPR022346">
    <property type="entry name" value="T2SS_GspH"/>
</dbReference>
<evidence type="ECO:0000313" key="14">
    <source>
        <dbReference type="Proteomes" id="UP000610203"/>
    </source>
</evidence>
<reference evidence="14" key="1">
    <citation type="journal article" date="2019" name="Int. J. Syst. Evol. Microbiol.">
        <title>The Global Catalogue of Microorganisms (GCM) 10K type strain sequencing project: providing services to taxonomists for standard genome sequencing and annotation.</title>
        <authorList>
            <consortium name="The Broad Institute Genomics Platform"/>
            <consortium name="The Broad Institute Genome Sequencing Center for Infectious Disease"/>
            <person name="Wu L."/>
            <person name="Ma J."/>
        </authorList>
    </citation>
    <scope>NUCLEOTIDE SEQUENCE [LARGE SCALE GENOMIC DNA]</scope>
    <source>
        <strain evidence="14">KCTC 42280</strain>
    </source>
</reference>
<proteinExistence type="inferred from homology"/>
<dbReference type="Pfam" id="PF07963">
    <property type="entry name" value="N_methyl"/>
    <property type="match status" value="1"/>
</dbReference>
<keyword evidence="8 11" id="KW-0472">Membrane</keyword>
<keyword evidence="14" id="KW-1185">Reference proteome</keyword>
<evidence type="ECO:0000256" key="3">
    <source>
        <dbReference type="ARBA" id="ARBA00022475"/>
    </source>
</evidence>
<dbReference type="NCBIfam" id="TIGR02532">
    <property type="entry name" value="IV_pilin_GFxxxE"/>
    <property type="match status" value="1"/>
</dbReference>
<accession>A0ABQ3GQZ6</accession>
<organism evidence="13 14">
    <name type="scientific">Psychrobacter glaciei</name>
    <dbReference type="NCBI Taxonomy" id="619771"/>
    <lineage>
        <taxon>Bacteria</taxon>
        <taxon>Pseudomonadati</taxon>
        <taxon>Pseudomonadota</taxon>
        <taxon>Gammaproteobacteria</taxon>
        <taxon>Moraxellales</taxon>
        <taxon>Moraxellaceae</taxon>
        <taxon>Psychrobacter</taxon>
    </lineage>
</organism>
<evidence type="ECO:0000256" key="4">
    <source>
        <dbReference type="ARBA" id="ARBA00022481"/>
    </source>
</evidence>
<keyword evidence="6 11" id="KW-0812">Transmembrane</keyword>
<dbReference type="EMBL" id="BMZR01000002">
    <property type="protein sequence ID" value="GHD29944.1"/>
    <property type="molecule type" value="Genomic_DNA"/>
</dbReference>
<evidence type="ECO:0000256" key="5">
    <source>
        <dbReference type="ARBA" id="ARBA00022519"/>
    </source>
</evidence>
<sequence length="264" mass="29521">MTAIRHTHSDIESNTLFVTSNNPMAIVYKISSNYQQLSACSLLKLVLGRNKLTNPAVMMQAPKICSISTEQTILNEKSTLDKRVFKHSHQNGFTLIELMVTVAVLAIIMMIAAPAILTQLARMEAQRIRYGITDTLKLAKAESVIRRQNLLVCLSDGNGLCHKNSNKTLLLFVDNNDNQNFDKGTDDLLEEQTLNPKYGTLHLRAGKRRYVKFYGDSGKPRGHFGHFKYCANSTYSQVMYQISFSQGANITFKPNDSHPTGCGD</sequence>
<keyword evidence="5" id="KW-0997">Cell inner membrane</keyword>
<comment type="similarity">
    <text evidence="9">Belongs to the GSP H family.</text>
</comment>
<keyword evidence="3" id="KW-1003">Cell membrane</keyword>
<evidence type="ECO:0000256" key="8">
    <source>
        <dbReference type="ARBA" id="ARBA00023136"/>
    </source>
</evidence>
<gene>
    <name evidence="13" type="ORF">GCM10016272_10190</name>
</gene>
<dbReference type="RefSeq" id="WP_227676137.1">
    <property type="nucleotide sequence ID" value="NZ_BMZR01000002.1"/>
</dbReference>
<feature type="transmembrane region" description="Helical" evidence="11">
    <location>
        <begin position="92"/>
        <end position="117"/>
    </location>
</feature>
<comment type="caution">
    <text evidence="13">The sequence shown here is derived from an EMBL/GenBank/DDBJ whole genome shotgun (WGS) entry which is preliminary data.</text>
</comment>
<evidence type="ECO:0000256" key="10">
    <source>
        <dbReference type="ARBA" id="ARBA00030775"/>
    </source>
</evidence>
<dbReference type="SUPFAM" id="SSF54523">
    <property type="entry name" value="Pili subunits"/>
    <property type="match status" value="1"/>
</dbReference>
<dbReference type="Gene3D" id="3.30.700.10">
    <property type="entry name" value="Glycoprotein, Type 4 Pilin"/>
    <property type="match status" value="1"/>
</dbReference>
<evidence type="ECO:0000259" key="12">
    <source>
        <dbReference type="Pfam" id="PF12019"/>
    </source>
</evidence>
<evidence type="ECO:0000256" key="2">
    <source>
        <dbReference type="ARBA" id="ARBA00021549"/>
    </source>
</evidence>
<comment type="subcellular location">
    <subcellularLocation>
        <location evidence="1">Cell inner membrane</location>
        <topology evidence="1">Single-pass membrane protein</topology>
    </subcellularLocation>
</comment>
<evidence type="ECO:0000256" key="9">
    <source>
        <dbReference type="ARBA" id="ARBA00025772"/>
    </source>
</evidence>
<name>A0ABQ3GQZ6_9GAMM</name>
<protein>
    <recommendedName>
        <fullName evidence="2">Type II secretion system protein H</fullName>
    </recommendedName>
    <alternativeName>
        <fullName evidence="10">General secretion pathway protein H</fullName>
    </alternativeName>
</protein>
<evidence type="ECO:0000256" key="6">
    <source>
        <dbReference type="ARBA" id="ARBA00022692"/>
    </source>
</evidence>
<evidence type="ECO:0000256" key="11">
    <source>
        <dbReference type="SAM" id="Phobius"/>
    </source>
</evidence>
<evidence type="ECO:0000256" key="1">
    <source>
        <dbReference type="ARBA" id="ARBA00004377"/>
    </source>
</evidence>
<keyword evidence="7 11" id="KW-1133">Transmembrane helix</keyword>
<feature type="domain" description="General secretion pathway GspH" evidence="12">
    <location>
        <begin position="134"/>
        <end position="243"/>
    </location>
</feature>
<dbReference type="InterPro" id="IPR012902">
    <property type="entry name" value="N_methyl_site"/>
</dbReference>
<dbReference type="Pfam" id="PF12019">
    <property type="entry name" value="GspH"/>
    <property type="match status" value="1"/>
</dbReference>
<dbReference type="InterPro" id="IPR045584">
    <property type="entry name" value="Pilin-like"/>
</dbReference>
<evidence type="ECO:0000256" key="7">
    <source>
        <dbReference type="ARBA" id="ARBA00022989"/>
    </source>
</evidence>
<evidence type="ECO:0000313" key="13">
    <source>
        <dbReference type="EMBL" id="GHD29944.1"/>
    </source>
</evidence>